<protein>
    <submittedName>
        <fullName evidence="2">Uncharacterized protein</fullName>
    </submittedName>
</protein>
<feature type="signal peptide" evidence="1">
    <location>
        <begin position="1"/>
        <end position="19"/>
    </location>
</feature>
<sequence>MKINYSLIAALFLSSTFYAAGQTNKLLPDGNVGIGTVSPEGKLQIIGNEEDPNGKTLIIGNYNSTNLRLGYNTDYSWLQGHGGKPLYINYLGNNVVFNLAGGSVGIGTAVPEGKLHIVNGDGTGLSSLVIGPYDSPNLRFGYNAGYTWLQANGGRPLYINELGNDVVFNLNGGNVGIGVVSPKNKLSVNGTVRANEVKVSTQEWPDYVFEEQYVHKSLTELAAYIKLNKRLPEMPSAKEAETNGIELGKMNKLLLKKVEELTLHLIAQNEKISRQDSAQAELRKLFLKMSKEIKRSRKPL</sequence>
<accession>A0A7W9DII3</accession>
<keyword evidence="1" id="KW-0732">Signal</keyword>
<gene>
    <name evidence="2" type="ORF">HDE69_001160</name>
</gene>
<reference evidence="2 3" key="1">
    <citation type="submission" date="2020-08" db="EMBL/GenBank/DDBJ databases">
        <title>Genomic Encyclopedia of Type Strains, Phase IV (KMG-V): Genome sequencing to study the core and pangenomes of soil and plant-associated prokaryotes.</title>
        <authorList>
            <person name="Whitman W."/>
        </authorList>
    </citation>
    <scope>NUCLEOTIDE SEQUENCE [LARGE SCALE GENOMIC DNA]</scope>
    <source>
        <strain evidence="2 3">MP7CTX6</strain>
    </source>
</reference>
<evidence type="ECO:0000313" key="2">
    <source>
        <dbReference type="EMBL" id="MBB5620122.1"/>
    </source>
</evidence>
<evidence type="ECO:0000313" key="3">
    <source>
        <dbReference type="Proteomes" id="UP000537718"/>
    </source>
</evidence>
<comment type="caution">
    <text evidence="2">The sequence shown here is derived from an EMBL/GenBank/DDBJ whole genome shotgun (WGS) entry which is preliminary data.</text>
</comment>
<organism evidence="2 3">
    <name type="scientific">Pedobacter cryoconitis</name>
    <dbReference type="NCBI Taxonomy" id="188932"/>
    <lineage>
        <taxon>Bacteria</taxon>
        <taxon>Pseudomonadati</taxon>
        <taxon>Bacteroidota</taxon>
        <taxon>Sphingobacteriia</taxon>
        <taxon>Sphingobacteriales</taxon>
        <taxon>Sphingobacteriaceae</taxon>
        <taxon>Pedobacter</taxon>
    </lineage>
</organism>
<name>A0A7W9DII3_9SPHI</name>
<feature type="chain" id="PRO_5031004825" evidence="1">
    <location>
        <begin position="20"/>
        <end position="300"/>
    </location>
</feature>
<dbReference type="EMBL" id="JACHCF010000002">
    <property type="protein sequence ID" value="MBB5620122.1"/>
    <property type="molecule type" value="Genomic_DNA"/>
</dbReference>
<dbReference type="RefSeq" id="WP_183866157.1">
    <property type="nucleotide sequence ID" value="NZ_JACHCF010000002.1"/>
</dbReference>
<proteinExistence type="predicted"/>
<dbReference type="Proteomes" id="UP000537718">
    <property type="component" value="Unassembled WGS sequence"/>
</dbReference>
<dbReference type="AlphaFoldDB" id="A0A7W9DII3"/>
<evidence type="ECO:0000256" key="1">
    <source>
        <dbReference type="SAM" id="SignalP"/>
    </source>
</evidence>